<keyword evidence="2" id="KW-1185">Reference proteome</keyword>
<protein>
    <submittedName>
        <fullName evidence="1">Uncharacterized protein</fullName>
    </submittedName>
</protein>
<reference evidence="1 2" key="1">
    <citation type="submission" date="2020-07" db="EMBL/GenBank/DDBJ databases">
        <title>Halophilic bacteria isolated from french cheeses.</title>
        <authorList>
            <person name="Kothe C.I."/>
            <person name="Farah-Kraiem B."/>
            <person name="Renault P."/>
            <person name="Dridi B."/>
        </authorList>
    </citation>
    <scope>NUCLEOTIDE SEQUENCE [LARGE SCALE GENOMIC DNA]</scope>
    <source>
        <strain evidence="1 2">FME14</strain>
    </source>
</reference>
<comment type="caution">
    <text evidence="1">The sequence shown here is derived from an EMBL/GenBank/DDBJ whole genome shotgun (WGS) entry which is preliminary data.</text>
</comment>
<name>A0ABR9FPA5_9GAMM</name>
<dbReference type="EMBL" id="RRZA01000048">
    <property type="protein sequence ID" value="MBE0458663.1"/>
    <property type="molecule type" value="Genomic_DNA"/>
</dbReference>
<dbReference type="Proteomes" id="UP000707245">
    <property type="component" value="Unassembled WGS sequence"/>
</dbReference>
<accession>A0ABR9FPA5</accession>
<evidence type="ECO:0000313" key="1">
    <source>
        <dbReference type="EMBL" id="MBE0458663.1"/>
    </source>
</evidence>
<proteinExistence type="predicted"/>
<organism evidence="1 2">
    <name type="scientific">Pseudoalteromonas prydzensis</name>
    <dbReference type="NCBI Taxonomy" id="182141"/>
    <lineage>
        <taxon>Bacteria</taxon>
        <taxon>Pseudomonadati</taxon>
        <taxon>Pseudomonadota</taxon>
        <taxon>Gammaproteobacteria</taxon>
        <taxon>Alteromonadales</taxon>
        <taxon>Pseudoalteromonadaceae</taxon>
        <taxon>Pseudoalteromonas</taxon>
    </lineage>
</organism>
<sequence>METRVIRSQKLSLREKKSLEIQCNNRLNWTDGGHWMGVGKAPDCDTRERLKSKSSHTLTFPTDQSANKWNSEWEKVIRHGGYLASALLGLGTGFIATSTASFSVSVISGVVLGEAQASVIFPRMERGWSYEIIFEYDFSWSPHPFFGNRLIQTITGISRDHQGKEVLVNSNTQKYDLDQLPDGLGRLLASSPPKVTSSVYS</sequence>
<dbReference type="RefSeq" id="WP_076919500.1">
    <property type="nucleotide sequence ID" value="NZ_JBQELX010000094.1"/>
</dbReference>
<gene>
    <name evidence="1" type="ORF">EI167_14660</name>
</gene>
<evidence type="ECO:0000313" key="2">
    <source>
        <dbReference type="Proteomes" id="UP000707245"/>
    </source>
</evidence>